<evidence type="ECO:0000256" key="1">
    <source>
        <dbReference type="ARBA" id="ARBA00000491"/>
    </source>
</evidence>
<name>A0A1V5SXL1_9BACT</name>
<comment type="function">
    <text evidence="2 7">Catalyzes the isomerization between 2-isopropylmalate and 3-isopropylmalate, via the formation of 2-isopropylmaleate.</text>
</comment>
<dbReference type="EMBL" id="MWBQ01000062">
    <property type="protein sequence ID" value="OQA58941.1"/>
    <property type="molecule type" value="Genomic_DNA"/>
</dbReference>
<sequence>MILKGKAHIFGDDINTDYIISGKYKFKTLDMNELGKHVMEDIDPQFSQKVEIGDFIVAGKNFGCGSSREQAPRALLASGIRGVIAPSIARIFFRNAINCGLVALECDTSRIQSGDELEINLTTGKINDLTQNFTIEAAPLPEVMIQILNEGGLVSYFKKHGSFPEPGKSQS</sequence>
<keyword evidence="7" id="KW-0100">Branched-chain amino acid biosynthesis</keyword>
<comment type="catalytic activity">
    <reaction evidence="1 7">
        <text>(2R,3S)-3-isopropylmalate = (2S)-2-isopropylmalate</text>
        <dbReference type="Rhea" id="RHEA:32287"/>
        <dbReference type="ChEBI" id="CHEBI:1178"/>
        <dbReference type="ChEBI" id="CHEBI:35121"/>
        <dbReference type="EC" id="4.2.1.33"/>
    </reaction>
</comment>
<organism evidence="9">
    <name type="scientific">Candidatus Atribacter allofermentans</name>
    <dbReference type="NCBI Taxonomy" id="1852833"/>
    <lineage>
        <taxon>Bacteria</taxon>
        <taxon>Pseudomonadati</taxon>
        <taxon>Atribacterota</taxon>
        <taxon>Atribacteria</taxon>
        <taxon>Atribacterales</taxon>
        <taxon>Atribacteraceae</taxon>
        <taxon>Atribacter</taxon>
    </lineage>
</organism>
<dbReference type="InterPro" id="IPR050075">
    <property type="entry name" value="LeuD"/>
</dbReference>
<comment type="similarity">
    <text evidence="4 7">Belongs to the LeuD family. LeuD type 2 subfamily.</text>
</comment>
<dbReference type="NCBIfam" id="TIGR02087">
    <property type="entry name" value="LEUD_arch"/>
    <property type="match status" value="1"/>
</dbReference>
<dbReference type="InterPro" id="IPR015928">
    <property type="entry name" value="Aconitase/3IPM_dehydase_swvl"/>
</dbReference>
<evidence type="ECO:0000256" key="7">
    <source>
        <dbReference type="HAMAP-Rule" id="MF_01032"/>
    </source>
</evidence>
<evidence type="ECO:0000313" key="9">
    <source>
        <dbReference type="EMBL" id="OQA58941.1"/>
    </source>
</evidence>
<dbReference type="Gene3D" id="3.20.19.10">
    <property type="entry name" value="Aconitase, domain 4"/>
    <property type="match status" value="1"/>
</dbReference>
<dbReference type="AlphaFoldDB" id="A0A1V5SXL1"/>
<proteinExistence type="inferred from homology"/>
<keyword evidence="6 7" id="KW-0456">Lyase</keyword>
<dbReference type="InterPro" id="IPR033940">
    <property type="entry name" value="IPMI_Swivel"/>
</dbReference>
<evidence type="ECO:0000256" key="2">
    <source>
        <dbReference type="ARBA" id="ARBA00002695"/>
    </source>
</evidence>
<dbReference type="InterPro" id="IPR000573">
    <property type="entry name" value="AconitaseA/IPMdHydase_ssu_swvl"/>
</dbReference>
<dbReference type="HAMAP" id="MF_01032">
    <property type="entry name" value="LeuD_type2"/>
    <property type="match status" value="1"/>
</dbReference>
<keyword evidence="7" id="KW-0432">Leucine biosynthesis</keyword>
<accession>A0A1V5SXL1</accession>
<gene>
    <name evidence="7" type="primary">leuD</name>
    <name evidence="9" type="ORF">BWY41_00927</name>
</gene>
<dbReference type="PANTHER" id="PTHR43345">
    <property type="entry name" value="3-ISOPROPYLMALATE DEHYDRATASE SMALL SUBUNIT 2-RELATED-RELATED"/>
    <property type="match status" value="1"/>
</dbReference>
<dbReference type="UniPathway" id="UPA00048">
    <property type="reaction ID" value="UER00071"/>
</dbReference>
<feature type="domain" description="Aconitase A/isopropylmalate dehydratase small subunit swivel" evidence="8">
    <location>
        <begin position="37"/>
        <end position="107"/>
    </location>
</feature>
<evidence type="ECO:0000256" key="4">
    <source>
        <dbReference type="ARBA" id="ARBA00009869"/>
    </source>
</evidence>
<dbReference type="GO" id="GO:0003861">
    <property type="term" value="F:3-isopropylmalate dehydratase activity"/>
    <property type="evidence" value="ECO:0007669"/>
    <property type="project" value="UniProtKB-UniRule"/>
</dbReference>
<dbReference type="Pfam" id="PF00694">
    <property type="entry name" value="Aconitase_C"/>
    <property type="match status" value="1"/>
</dbReference>
<dbReference type="EC" id="4.2.1.33" evidence="7"/>
<dbReference type="InterPro" id="IPR011827">
    <property type="entry name" value="LeuD_type2/HacB/DmdB"/>
</dbReference>
<evidence type="ECO:0000256" key="6">
    <source>
        <dbReference type="ARBA" id="ARBA00023239"/>
    </source>
</evidence>
<comment type="caution">
    <text evidence="9">The sequence shown here is derived from an EMBL/GenBank/DDBJ whole genome shotgun (WGS) entry which is preliminary data.</text>
</comment>
<reference evidence="9" key="1">
    <citation type="submission" date="2017-02" db="EMBL/GenBank/DDBJ databases">
        <title>Delving into the versatile metabolic prowess of the omnipresent phylum Bacteroidetes.</title>
        <authorList>
            <person name="Nobu M.K."/>
            <person name="Mei R."/>
            <person name="Narihiro T."/>
            <person name="Kuroda K."/>
            <person name="Liu W.-T."/>
        </authorList>
    </citation>
    <scope>NUCLEOTIDE SEQUENCE</scope>
    <source>
        <strain evidence="9">ADurb.Bin276</strain>
    </source>
</reference>
<dbReference type="SUPFAM" id="SSF52016">
    <property type="entry name" value="LeuD/IlvD-like"/>
    <property type="match status" value="1"/>
</dbReference>
<evidence type="ECO:0000256" key="5">
    <source>
        <dbReference type="ARBA" id="ARBA00011271"/>
    </source>
</evidence>
<dbReference type="GO" id="GO:0009098">
    <property type="term" value="P:L-leucine biosynthetic process"/>
    <property type="evidence" value="ECO:0007669"/>
    <property type="project" value="UniProtKB-UniRule"/>
</dbReference>
<dbReference type="CDD" id="cd01577">
    <property type="entry name" value="IPMI_Swivel"/>
    <property type="match status" value="1"/>
</dbReference>
<comment type="pathway">
    <text evidence="3 7">Amino-acid biosynthesis; L-leucine biosynthesis; L-leucine from 3-methyl-2-oxobutanoate: step 2/4.</text>
</comment>
<evidence type="ECO:0000256" key="3">
    <source>
        <dbReference type="ARBA" id="ARBA00004729"/>
    </source>
</evidence>
<comment type="subunit">
    <text evidence="5 7">Heterodimer of LeuC and LeuD.</text>
</comment>
<protein>
    <recommendedName>
        <fullName evidence="7">3-isopropylmalate dehydratase small subunit</fullName>
        <ecNumber evidence="7">4.2.1.33</ecNumber>
    </recommendedName>
    <alternativeName>
        <fullName evidence="7">Alpha-IPM isomerase</fullName>
        <shortName evidence="7">IPMI</shortName>
    </alternativeName>
    <alternativeName>
        <fullName evidence="7">Isopropylmalate isomerase</fullName>
    </alternativeName>
</protein>
<evidence type="ECO:0000259" key="8">
    <source>
        <dbReference type="Pfam" id="PF00694"/>
    </source>
</evidence>
<dbReference type="PANTHER" id="PTHR43345:SF2">
    <property type="entry name" value="3-ISOPROPYLMALATE DEHYDRATASE SMALL SUBUNIT 1"/>
    <property type="match status" value="1"/>
</dbReference>
<keyword evidence="7" id="KW-0028">Amino-acid biosynthesis</keyword>
<dbReference type="Proteomes" id="UP000485569">
    <property type="component" value="Unassembled WGS sequence"/>
</dbReference>